<dbReference type="InterPro" id="IPR052897">
    <property type="entry name" value="Sec-Metab_Biosynth_Hydrolase"/>
</dbReference>
<dbReference type="PANTHER" id="PTHR37017:SF11">
    <property type="entry name" value="ESTERASE_LIPASE_THIOESTERASE DOMAIN-CONTAINING PROTEIN"/>
    <property type="match status" value="1"/>
</dbReference>
<evidence type="ECO:0000313" key="4">
    <source>
        <dbReference type="Proteomes" id="UP000719267"/>
    </source>
</evidence>
<dbReference type="Pfam" id="PF12697">
    <property type="entry name" value="Abhydrolase_6"/>
    <property type="match status" value="1"/>
</dbReference>
<evidence type="ECO:0000256" key="1">
    <source>
        <dbReference type="SAM" id="SignalP"/>
    </source>
</evidence>
<dbReference type="RefSeq" id="WP_219041216.1">
    <property type="nucleotide sequence ID" value="NZ_JAHWDF010000021.1"/>
</dbReference>
<keyword evidence="3" id="KW-0378">Hydrolase</keyword>
<dbReference type="InterPro" id="IPR000073">
    <property type="entry name" value="AB_hydrolase_1"/>
</dbReference>
<feature type="signal peptide" evidence="1">
    <location>
        <begin position="1"/>
        <end position="22"/>
    </location>
</feature>
<reference evidence="3 4" key="1">
    <citation type="submission" date="2021-07" db="EMBL/GenBank/DDBJ databases">
        <title>Mesonia aestuariivivens sp. nov., isolated from a tidal flat.</title>
        <authorList>
            <person name="Kim Y.-O."/>
            <person name="Yoon J.-H."/>
        </authorList>
    </citation>
    <scope>NUCLEOTIDE SEQUENCE [LARGE SCALE GENOMIC DNA]</scope>
    <source>
        <strain evidence="3 4">JHPTF-M18</strain>
    </source>
</reference>
<name>A0ABS6W4Y1_9FLAO</name>
<keyword evidence="4" id="KW-1185">Reference proteome</keyword>
<keyword evidence="1" id="KW-0732">Signal</keyword>
<evidence type="ECO:0000259" key="2">
    <source>
        <dbReference type="Pfam" id="PF12697"/>
    </source>
</evidence>
<feature type="domain" description="AB hydrolase-1" evidence="2">
    <location>
        <begin position="31"/>
        <end position="250"/>
    </location>
</feature>
<dbReference type="GO" id="GO:0016787">
    <property type="term" value="F:hydrolase activity"/>
    <property type="evidence" value="ECO:0007669"/>
    <property type="project" value="UniProtKB-KW"/>
</dbReference>
<accession>A0ABS6W4Y1</accession>
<organism evidence="3 4">
    <name type="scientific">Mesonia aestuariivivens</name>
    <dbReference type="NCBI Taxonomy" id="2796128"/>
    <lineage>
        <taxon>Bacteria</taxon>
        <taxon>Pseudomonadati</taxon>
        <taxon>Bacteroidota</taxon>
        <taxon>Flavobacteriia</taxon>
        <taxon>Flavobacteriales</taxon>
        <taxon>Flavobacteriaceae</taxon>
        <taxon>Mesonia</taxon>
    </lineage>
</organism>
<dbReference type="PANTHER" id="PTHR37017">
    <property type="entry name" value="AB HYDROLASE-1 DOMAIN-CONTAINING PROTEIN-RELATED"/>
    <property type="match status" value="1"/>
</dbReference>
<dbReference type="EMBL" id="JAHWDF010000021">
    <property type="protein sequence ID" value="MBW2962932.1"/>
    <property type="molecule type" value="Genomic_DNA"/>
</dbReference>
<proteinExistence type="predicted"/>
<comment type="caution">
    <text evidence="3">The sequence shown here is derived from an EMBL/GenBank/DDBJ whole genome shotgun (WGS) entry which is preliminary data.</text>
</comment>
<evidence type="ECO:0000313" key="3">
    <source>
        <dbReference type="EMBL" id="MBW2962932.1"/>
    </source>
</evidence>
<protein>
    <submittedName>
        <fullName evidence="3">Alpha/beta fold hydrolase</fullName>
    </submittedName>
</protein>
<sequence length="261" mass="29358">MKNTMRVLLFLILAFTVQINFAQSKSDNPTFVLVHGAWHGGWCWKDVKENLIKEDFATYTPSLSGMGEHRHNLNDSISLKTHILDIISLIVMEDLENVVLVGHSYAGSVITGVADSIPERLNKLIFLDAMLVHDGESPITSEPRSEQLKKMKVFDKKEHFAPISSTYFGVSDIEKVEWVNARLTPQPYMTFGQPLQLQHAFGNGLPMVYIACTNPQLSVLKDRSDALKNKPGWKYLTLNTGHDAMITMPNELSVMLMELAK</sequence>
<dbReference type="Proteomes" id="UP000719267">
    <property type="component" value="Unassembled WGS sequence"/>
</dbReference>
<feature type="chain" id="PRO_5045914583" evidence="1">
    <location>
        <begin position="23"/>
        <end position="261"/>
    </location>
</feature>
<gene>
    <name evidence="3" type="ORF">KW502_14170</name>
</gene>